<accession>A0A0D5YF84</accession>
<proteinExistence type="predicted"/>
<sequence>MYAKISSVILFCILISGCATNPEKLQTPVELTCIFLKEPLSTTGLYGPLNVEWTTRLERGPYWSEKIDEKGTFFRGAPGSISIRSPDYPSIPGQPAATDGGFYLPKDPKEPVKIYRYFTTKAVPVEVPSDNVTCNTLAYTKEPASHKVSLVSFATAGTVGGVTGAIIGKNFSSGNMSYGQATGAGAAGGAIGGLIVAAIINAEVGKIIGGLPIKESSFMEKLRELGAKREPLKQISLLPPSSP</sequence>
<protein>
    <recommendedName>
        <fullName evidence="10">Lipoprotein</fullName>
    </recommendedName>
</protein>
<evidence type="ECO:0000313" key="7">
    <source>
        <dbReference type="Proteomes" id="UP000280073"/>
    </source>
</evidence>
<keyword evidence="1" id="KW-0732">Signal</keyword>
<evidence type="ECO:0000313" key="6">
    <source>
        <dbReference type="Proteomes" id="UP000032746"/>
    </source>
</evidence>
<feature type="signal peptide" evidence="1">
    <location>
        <begin position="1"/>
        <end position="21"/>
    </location>
</feature>
<reference evidence="5 7" key="3">
    <citation type="submission" date="2018-10" db="EMBL/GenBank/DDBJ databases">
        <title>GWAS and RNA-Seq identify cryptic mechanisms of antimicrobial resistance in Acinetobacter baumannii.</title>
        <authorList>
            <person name="Sahl J.W."/>
        </authorList>
    </citation>
    <scope>NUCLEOTIDE SEQUENCE [LARGE SCALE GENOMIC DNA]</scope>
    <source>
        <strain evidence="5 7">TG28175</strain>
    </source>
</reference>
<dbReference type="Proteomes" id="UP000280073">
    <property type="component" value="Unassembled WGS sequence"/>
</dbReference>
<organism evidence="2 6">
    <name type="scientific">Acinetobacter baumannii</name>
    <dbReference type="NCBI Taxonomy" id="470"/>
    <lineage>
        <taxon>Bacteria</taxon>
        <taxon>Pseudomonadati</taxon>
        <taxon>Pseudomonadota</taxon>
        <taxon>Gammaproteobacteria</taxon>
        <taxon>Moraxellales</taxon>
        <taxon>Moraxellaceae</taxon>
        <taxon>Acinetobacter</taxon>
        <taxon>Acinetobacter calcoaceticus/baumannii complex</taxon>
    </lineage>
</organism>
<evidence type="ECO:0008006" key="10">
    <source>
        <dbReference type="Google" id="ProtNLM"/>
    </source>
</evidence>
<dbReference type="EMBL" id="WPIP01000002">
    <property type="protein sequence ID" value="MVM89979.1"/>
    <property type="molecule type" value="Genomic_DNA"/>
</dbReference>
<dbReference type="OrthoDB" id="6870503at2"/>
<reference evidence="4 8" key="5">
    <citation type="submission" date="2019-11" db="EMBL/GenBank/DDBJ databases">
        <title>Multidrug-resistant Acinetobacter baumannii moving toward extensively drug-resistant over fifteen years in South of Brazil.</title>
        <authorList>
            <person name="Fedrigo N.H."/>
            <person name="Cerdeira L."/>
            <person name="Fuga B."/>
            <person name="Marini P.V.B."/>
            <person name="Shinohara D.R."/>
            <person name="Carrara-Marroni F.E."/>
            <person name="Lincopan N."/>
            <person name="Tognim M.C.B."/>
        </authorList>
    </citation>
    <scope>NUCLEOTIDE SEQUENCE [LARGE SCALE GENOMIC DNA]</scope>
    <source>
        <strain evidence="4 8">Ac576</strain>
    </source>
</reference>
<reference evidence="3 9" key="4">
    <citation type="submission" date="2019-10" db="EMBL/GenBank/DDBJ databases">
        <title>Genetic environment of the oxa23 gene and comparative analysis of carbapenem resistant Acinetobacter baumannii isolates belonging to global clone 1, lineage 2 recovered in a burns hospital outbreak in 2012-2013.</title>
        <authorList>
            <person name="Douraghi M."/>
            <person name="Aris P."/>
            <person name="Kenyon J."/>
            <person name="Hamidian M."/>
        </authorList>
    </citation>
    <scope>NUCLEOTIDE SEQUENCE [LARGE SCALE GENOMIC DNA]</scope>
    <source>
        <strain evidence="3 9">ABS103</strain>
    </source>
</reference>
<dbReference type="PATRIC" id="fig|470.1314.peg.3431"/>
<dbReference type="AlphaFoldDB" id="A0A0D5YF84"/>
<evidence type="ECO:0000313" key="8">
    <source>
        <dbReference type="Proteomes" id="UP000439424"/>
    </source>
</evidence>
<reference evidence="6" key="2">
    <citation type="submission" date="2015-03" db="EMBL/GenBank/DDBJ databases">
        <authorList>
            <person name="Gallagher L.A."/>
            <person name="Hayden H.S."/>
            <person name="Weiss E.J."/>
            <person name="Hager K.R."/>
            <person name="Ramage E."/>
            <person name="Radey M.R."/>
            <person name="Bydalek R."/>
            <person name="Manoil C."/>
            <person name="Miller S.I."/>
            <person name="Brittnacher M.J."/>
        </authorList>
    </citation>
    <scope>NUCLEOTIDE SEQUENCE [LARGE SCALE GENOMIC DNA]</scope>
    <source>
        <strain evidence="6">AB5075-UW</strain>
    </source>
</reference>
<feature type="chain" id="PRO_5015035740" description="Lipoprotein" evidence="1">
    <location>
        <begin position="22"/>
        <end position="243"/>
    </location>
</feature>
<evidence type="ECO:0000313" key="5">
    <source>
        <dbReference type="EMBL" id="RSR54459.1"/>
    </source>
</evidence>
<dbReference type="Proteomes" id="UP000032746">
    <property type="component" value="Chromosome"/>
</dbReference>
<reference evidence="2 6" key="1">
    <citation type="journal article" date="2015" name="J. Bacteriol.">
        <title>Resources for Genetic and Genomic Analysis of Emerging Pathogen Acinetobacter baumannii.</title>
        <authorList>
            <person name="Gallagher L.A."/>
            <person name="Ramage E."/>
            <person name="Weiss E.J."/>
            <person name="Radey M."/>
            <person name="Hayden H.S."/>
            <person name="Held K.G."/>
            <person name="Huse H.K."/>
            <person name="Zurawski D.V."/>
            <person name="Brittnacher M.J."/>
            <person name="Manoil C."/>
        </authorList>
    </citation>
    <scope>NUCLEOTIDE SEQUENCE [LARGE SCALE GENOMIC DNA]</scope>
    <source>
        <strain evidence="2 6">AB5075-UW</strain>
    </source>
</reference>
<dbReference type="PROSITE" id="PS51257">
    <property type="entry name" value="PROKAR_LIPOPROTEIN"/>
    <property type="match status" value="1"/>
</dbReference>
<evidence type="ECO:0000313" key="2">
    <source>
        <dbReference type="EMBL" id="AKA30639.1"/>
    </source>
</evidence>
<evidence type="ECO:0000313" key="3">
    <source>
        <dbReference type="EMBL" id="MQR50639.1"/>
    </source>
</evidence>
<evidence type="ECO:0000313" key="9">
    <source>
        <dbReference type="Proteomes" id="UP000461234"/>
    </source>
</evidence>
<dbReference type="Proteomes" id="UP000439424">
    <property type="component" value="Unassembled WGS sequence"/>
</dbReference>
<dbReference type="Proteomes" id="UP000461234">
    <property type="component" value="Unassembled WGS sequence"/>
</dbReference>
<dbReference type="RefSeq" id="WP_000270944.1">
    <property type="nucleotide sequence ID" value="NZ_AP031576.1"/>
</dbReference>
<evidence type="ECO:0000256" key="1">
    <source>
        <dbReference type="SAM" id="SignalP"/>
    </source>
</evidence>
<name>A0A0D5YF84_ACIBA</name>
<dbReference type="EMBL" id="WIOC01000022">
    <property type="protein sequence ID" value="MQR50639.1"/>
    <property type="molecule type" value="Genomic_DNA"/>
</dbReference>
<evidence type="ECO:0000313" key="4">
    <source>
        <dbReference type="EMBL" id="MVM89979.1"/>
    </source>
</evidence>
<gene>
    <name evidence="2" type="ORF">ABUW_0879</name>
    <name evidence="5" type="ORF">EA686_13410</name>
    <name evidence="3" type="ORF">F2P40_15150</name>
    <name evidence="4" type="ORF">GNY86_00450</name>
</gene>
<dbReference type="EMBL" id="RFDI01000705">
    <property type="protein sequence ID" value="RSR54459.1"/>
    <property type="molecule type" value="Genomic_DNA"/>
</dbReference>
<dbReference type="EMBL" id="CP008706">
    <property type="protein sequence ID" value="AKA30639.1"/>
    <property type="molecule type" value="Genomic_DNA"/>
</dbReference>